<dbReference type="GO" id="GO:0004674">
    <property type="term" value="F:protein serine/threonine kinase activity"/>
    <property type="evidence" value="ECO:0007669"/>
    <property type="project" value="TreeGrafter"/>
</dbReference>
<dbReference type="Proteomes" id="UP000265703">
    <property type="component" value="Unassembled WGS sequence"/>
</dbReference>
<dbReference type="InterPro" id="IPR051681">
    <property type="entry name" value="Ser/Thr_Kinases-Pseudokinases"/>
</dbReference>
<keyword evidence="4" id="KW-1185">Reference proteome</keyword>
<gene>
    <name evidence="3" type="ORF">C1645_724377</name>
</gene>
<evidence type="ECO:0000256" key="1">
    <source>
        <dbReference type="SAM" id="MobiDB-lite"/>
    </source>
</evidence>
<dbReference type="GO" id="GO:0005524">
    <property type="term" value="F:ATP binding"/>
    <property type="evidence" value="ECO:0007669"/>
    <property type="project" value="InterPro"/>
</dbReference>
<dbReference type="SUPFAM" id="SSF56112">
    <property type="entry name" value="Protein kinase-like (PK-like)"/>
    <property type="match status" value="1"/>
</dbReference>
<dbReference type="Gene3D" id="1.10.510.10">
    <property type="entry name" value="Transferase(Phosphotransferase) domain 1"/>
    <property type="match status" value="1"/>
</dbReference>
<organism evidence="3 4">
    <name type="scientific">Glomus cerebriforme</name>
    <dbReference type="NCBI Taxonomy" id="658196"/>
    <lineage>
        <taxon>Eukaryota</taxon>
        <taxon>Fungi</taxon>
        <taxon>Fungi incertae sedis</taxon>
        <taxon>Mucoromycota</taxon>
        <taxon>Glomeromycotina</taxon>
        <taxon>Glomeromycetes</taxon>
        <taxon>Glomerales</taxon>
        <taxon>Glomeraceae</taxon>
        <taxon>Glomus</taxon>
    </lineage>
</organism>
<feature type="compositionally biased region" description="Low complexity" evidence="1">
    <location>
        <begin position="189"/>
        <end position="218"/>
    </location>
</feature>
<dbReference type="PANTHER" id="PTHR44329">
    <property type="entry name" value="SERINE/THREONINE-PROTEIN KINASE TNNI3K-RELATED"/>
    <property type="match status" value="1"/>
</dbReference>
<dbReference type="PRINTS" id="PR00109">
    <property type="entry name" value="TYRKINASE"/>
</dbReference>
<dbReference type="InterPro" id="IPR001245">
    <property type="entry name" value="Ser-Thr/Tyr_kinase_cat_dom"/>
</dbReference>
<dbReference type="InterPro" id="IPR000719">
    <property type="entry name" value="Prot_kinase_dom"/>
</dbReference>
<keyword evidence="3" id="KW-0418">Kinase</keyword>
<reference evidence="3 4" key="1">
    <citation type="submission" date="2018-06" db="EMBL/GenBank/DDBJ databases">
        <title>Comparative genomics reveals the genomic features of Rhizophagus irregularis, R. cerebriforme, R. diaphanum and Gigaspora rosea, and their symbiotic lifestyle signature.</title>
        <authorList>
            <person name="Morin E."/>
            <person name="San Clemente H."/>
            <person name="Chen E.C.H."/>
            <person name="De La Providencia I."/>
            <person name="Hainaut M."/>
            <person name="Kuo A."/>
            <person name="Kohler A."/>
            <person name="Murat C."/>
            <person name="Tang N."/>
            <person name="Roy S."/>
            <person name="Loubradou J."/>
            <person name="Henrissat B."/>
            <person name="Grigoriev I.V."/>
            <person name="Corradi N."/>
            <person name="Roux C."/>
            <person name="Martin F.M."/>
        </authorList>
    </citation>
    <scope>NUCLEOTIDE SEQUENCE [LARGE SCALE GENOMIC DNA]</scope>
    <source>
        <strain evidence="3 4">DAOM 227022</strain>
    </source>
</reference>
<evidence type="ECO:0000313" key="4">
    <source>
        <dbReference type="Proteomes" id="UP000265703"/>
    </source>
</evidence>
<proteinExistence type="predicted"/>
<evidence type="ECO:0000259" key="2">
    <source>
        <dbReference type="PROSITE" id="PS50011"/>
    </source>
</evidence>
<dbReference type="Pfam" id="PF07714">
    <property type="entry name" value="PK_Tyr_Ser-Thr"/>
    <property type="match status" value="1"/>
</dbReference>
<name>A0A397SYK4_9GLOM</name>
<accession>A0A397SYK4</accession>
<feature type="domain" description="Protein kinase" evidence="2">
    <location>
        <begin position="1"/>
        <end position="184"/>
    </location>
</feature>
<dbReference type="PROSITE" id="PS50011">
    <property type="entry name" value="PROTEIN_KINASE_DOM"/>
    <property type="match status" value="1"/>
</dbReference>
<keyword evidence="3" id="KW-0808">Transferase</keyword>
<dbReference type="AlphaFoldDB" id="A0A397SYK4"/>
<comment type="caution">
    <text evidence="3">The sequence shown here is derived from an EMBL/GenBank/DDBJ whole genome shotgun (WGS) entry which is preliminary data.</text>
</comment>
<dbReference type="OrthoDB" id="10261027at2759"/>
<feature type="region of interest" description="Disordered" evidence="1">
    <location>
        <begin position="189"/>
        <end position="234"/>
    </location>
</feature>
<dbReference type="InterPro" id="IPR011009">
    <property type="entry name" value="Kinase-like_dom_sf"/>
</dbReference>
<feature type="compositionally biased region" description="Basic and acidic residues" evidence="1">
    <location>
        <begin position="220"/>
        <end position="234"/>
    </location>
</feature>
<dbReference type="STRING" id="658196.A0A397SYK4"/>
<protein>
    <submittedName>
        <fullName evidence="3">Kinase-like domain-containing protein</fullName>
    </submittedName>
</protein>
<dbReference type="PANTHER" id="PTHR44329:SF6">
    <property type="entry name" value="RECEPTOR-INTERACTING SERINE_THREONINE-PROTEIN KINASE 1"/>
    <property type="match status" value="1"/>
</dbReference>
<dbReference type="EMBL" id="QKYT01000161">
    <property type="protein sequence ID" value="RIA91148.1"/>
    <property type="molecule type" value="Genomic_DNA"/>
</dbReference>
<sequence>MEYADGGDLRRYLQKKISTLTWDDKLKLAYQIAEGIKYMHGEDILHRDLHSKNIVIHQGEAKIIDLGIAKSIEDETNLHLGVFGMIAYIDPKVLADPSYNYKHDKRSDIYSLGVLMWELSSGHPPFISETNDSVLTVRLVNGHREKPIPNTPKEYLKLYKLCWHGEPDSRPSINKVFVELGKILGIQDVSNNSNNDDVQDSNSEQSNDNQSSVNNNTDDIMEHKDSNLDKLSIR</sequence>
<evidence type="ECO:0000313" key="3">
    <source>
        <dbReference type="EMBL" id="RIA91148.1"/>
    </source>
</evidence>